<evidence type="ECO:0000256" key="2">
    <source>
        <dbReference type="ARBA" id="ARBA00022679"/>
    </source>
</evidence>
<proteinExistence type="inferred from homology"/>
<keyword evidence="2" id="KW-0808">Transferase</keyword>
<dbReference type="EMBL" id="JADYXP020000024">
    <property type="protein sequence ID" value="KAL0101037.1"/>
    <property type="molecule type" value="Genomic_DNA"/>
</dbReference>
<feature type="domain" description="Sulfotransferase" evidence="3">
    <location>
        <begin position="58"/>
        <end position="330"/>
    </location>
</feature>
<organism evidence="4 5">
    <name type="scientific">Cardiocondyla obscurior</name>
    <dbReference type="NCBI Taxonomy" id="286306"/>
    <lineage>
        <taxon>Eukaryota</taxon>
        <taxon>Metazoa</taxon>
        <taxon>Ecdysozoa</taxon>
        <taxon>Arthropoda</taxon>
        <taxon>Hexapoda</taxon>
        <taxon>Insecta</taxon>
        <taxon>Pterygota</taxon>
        <taxon>Neoptera</taxon>
        <taxon>Endopterygota</taxon>
        <taxon>Hymenoptera</taxon>
        <taxon>Apocrita</taxon>
        <taxon>Aculeata</taxon>
        <taxon>Formicoidea</taxon>
        <taxon>Formicidae</taxon>
        <taxon>Myrmicinae</taxon>
        <taxon>Cardiocondyla</taxon>
    </lineage>
</organism>
<dbReference type="GO" id="GO:0008146">
    <property type="term" value="F:sulfotransferase activity"/>
    <property type="evidence" value="ECO:0007669"/>
    <property type="project" value="InterPro"/>
</dbReference>
<gene>
    <name evidence="4" type="ORF">PUN28_018711</name>
</gene>
<dbReference type="Proteomes" id="UP001430953">
    <property type="component" value="Unassembled WGS sequence"/>
</dbReference>
<keyword evidence="5" id="KW-1185">Reference proteome</keyword>
<dbReference type="InterPro" id="IPR000863">
    <property type="entry name" value="Sulfotransferase_dom"/>
</dbReference>
<accession>A0AAW2EHC2</accession>
<dbReference type="SUPFAM" id="SSF52540">
    <property type="entry name" value="P-loop containing nucleoside triphosphate hydrolases"/>
    <property type="match status" value="1"/>
</dbReference>
<sequence length="348" mass="40756">MARQPPKYELLPEEKTKEMLKLFKGERTGFVLVGPKKFFFPSQYIEQGNGFYNFEIRPDDTWILSYPRSGTTVTQELIWLLANDLNFEKARTHFLAERFPFFEFSLFNHPELTREFLSINKGDTAKQQLCLQIAKPGYEVLAKMPSPRFIKSHFPFSMLPGILDVGCKVVYIARNPKDVGTSWYHLNCAIKTQGYIGDFSTFWDYFQNNLTPWSPYWAHLKEAWALRHSKNLLFIFYEEITHDLPKAIKKVAKFLGKTYTDAEINKVADYLNINNFRNNEMVNYSELKACEIIKNESFVRKGITGDYQTIFTEELTAKAEKWIEENLKDTDLRFPIFNNNNDNVDNDS</sequence>
<dbReference type="AlphaFoldDB" id="A0AAW2EHC2"/>
<evidence type="ECO:0000259" key="3">
    <source>
        <dbReference type="Pfam" id="PF00685"/>
    </source>
</evidence>
<dbReference type="PANTHER" id="PTHR11783">
    <property type="entry name" value="SULFOTRANSFERASE SULT"/>
    <property type="match status" value="1"/>
</dbReference>
<comment type="similarity">
    <text evidence="1">Belongs to the sulfotransferase 1 family.</text>
</comment>
<comment type="caution">
    <text evidence="4">The sequence shown here is derived from an EMBL/GenBank/DDBJ whole genome shotgun (WGS) entry which is preliminary data.</text>
</comment>
<evidence type="ECO:0000313" key="4">
    <source>
        <dbReference type="EMBL" id="KAL0101037.1"/>
    </source>
</evidence>
<protein>
    <recommendedName>
        <fullName evidence="3">Sulfotransferase domain-containing protein</fullName>
    </recommendedName>
</protein>
<dbReference type="InterPro" id="IPR027417">
    <property type="entry name" value="P-loop_NTPase"/>
</dbReference>
<name>A0AAW2EHC2_9HYME</name>
<dbReference type="Gene3D" id="3.40.50.300">
    <property type="entry name" value="P-loop containing nucleotide triphosphate hydrolases"/>
    <property type="match status" value="1"/>
</dbReference>
<evidence type="ECO:0000256" key="1">
    <source>
        <dbReference type="ARBA" id="ARBA00005771"/>
    </source>
</evidence>
<reference evidence="4 5" key="1">
    <citation type="submission" date="2023-03" db="EMBL/GenBank/DDBJ databases">
        <title>High recombination rates correlate with genetic variation in Cardiocondyla obscurior ants.</title>
        <authorList>
            <person name="Errbii M."/>
        </authorList>
    </citation>
    <scope>NUCLEOTIDE SEQUENCE [LARGE SCALE GENOMIC DNA]</scope>
    <source>
        <strain evidence="4">Alpha-2009</strain>
        <tissue evidence="4">Whole body</tissue>
    </source>
</reference>
<evidence type="ECO:0000313" key="5">
    <source>
        <dbReference type="Proteomes" id="UP001430953"/>
    </source>
</evidence>
<dbReference type="Pfam" id="PF00685">
    <property type="entry name" value="Sulfotransfer_1"/>
    <property type="match status" value="1"/>
</dbReference>